<evidence type="ECO:0000256" key="2">
    <source>
        <dbReference type="ARBA" id="ARBA00022475"/>
    </source>
</evidence>
<evidence type="ECO:0000313" key="14">
    <source>
        <dbReference type="Proteomes" id="UP000327493"/>
    </source>
</evidence>
<dbReference type="GO" id="GO:0071222">
    <property type="term" value="P:cellular response to lipopolysaccharide"/>
    <property type="evidence" value="ECO:0007669"/>
    <property type="project" value="TreeGrafter"/>
</dbReference>
<organism evidence="13 14">
    <name type="scientific">Etheostoma spectabile</name>
    <name type="common">orangethroat darter</name>
    <dbReference type="NCBI Taxonomy" id="54343"/>
    <lineage>
        <taxon>Eukaryota</taxon>
        <taxon>Metazoa</taxon>
        <taxon>Chordata</taxon>
        <taxon>Craniata</taxon>
        <taxon>Vertebrata</taxon>
        <taxon>Euteleostomi</taxon>
        <taxon>Actinopterygii</taxon>
        <taxon>Neopterygii</taxon>
        <taxon>Teleostei</taxon>
        <taxon>Neoteleostei</taxon>
        <taxon>Acanthomorphata</taxon>
        <taxon>Eupercaria</taxon>
        <taxon>Perciformes</taxon>
        <taxon>Percoidei</taxon>
        <taxon>Percidae</taxon>
        <taxon>Etheostomatinae</taxon>
        <taxon>Etheostoma</taxon>
    </lineage>
</organism>
<dbReference type="PANTHER" id="PTHR25466:SF14">
    <property type="entry name" value="BUTYROPHILIN SUBFAMILY 2 MEMBER A2-LIKE-RELATED"/>
    <property type="match status" value="1"/>
</dbReference>
<dbReference type="GO" id="GO:0031295">
    <property type="term" value="P:T cell costimulation"/>
    <property type="evidence" value="ECO:0007669"/>
    <property type="project" value="TreeGrafter"/>
</dbReference>
<keyword evidence="10" id="KW-0393">Immunoglobulin domain</keyword>
<dbReference type="InterPro" id="IPR036179">
    <property type="entry name" value="Ig-like_dom_sf"/>
</dbReference>
<comment type="subcellular location">
    <subcellularLocation>
        <location evidence="1">Cell membrane</location>
        <topology evidence="1">Single-pass type I membrane protein</topology>
    </subcellularLocation>
</comment>
<dbReference type="InterPro" id="IPR013106">
    <property type="entry name" value="Ig_V-set"/>
</dbReference>
<evidence type="ECO:0000256" key="10">
    <source>
        <dbReference type="ARBA" id="ARBA00023319"/>
    </source>
</evidence>
<protein>
    <recommendedName>
        <fullName evidence="12">Ig-like domain-containing protein</fullName>
    </recommendedName>
</protein>
<dbReference type="Proteomes" id="UP000327493">
    <property type="component" value="Chromosome 20"/>
</dbReference>
<dbReference type="SMART" id="SM00409">
    <property type="entry name" value="IG"/>
    <property type="match status" value="2"/>
</dbReference>
<evidence type="ECO:0000256" key="7">
    <source>
        <dbReference type="ARBA" id="ARBA00023157"/>
    </source>
</evidence>
<keyword evidence="9" id="KW-0325">Glycoprotein</keyword>
<dbReference type="PROSITE" id="PS50835">
    <property type="entry name" value="IG_LIKE"/>
    <property type="match status" value="2"/>
</dbReference>
<dbReference type="SUPFAM" id="SSF48726">
    <property type="entry name" value="Immunoglobulin"/>
    <property type="match status" value="3"/>
</dbReference>
<dbReference type="Pfam" id="PF07686">
    <property type="entry name" value="V-set"/>
    <property type="match status" value="1"/>
</dbReference>
<keyword evidence="8" id="KW-0675">Receptor</keyword>
<keyword evidence="14" id="KW-1185">Reference proteome</keyword>
<evidence type="ECO:0000256" key="8">
    <source>
        <dbReference type="ARBA" id="ARBA00023170"/>
    </source>
</evidence>
<dbReference type="AlphaFoldDB" id="A0A5J5CP58"/>
<proteinExistence type="predicted"/>
<dbReference type="GO" id="GO:0009897">
    <property type="term" value="C:external side of plasma membrane"/>
    <property type="evidence" value="ECO:0007669"/>
    <property type="project" value="TreeGrafter"/>
</dbReference>
<dbReference type="InterPro" id="IPR051713">
    <property type="entry name" value="T-cell_Activation_Regulation"/>
</dbReference>
<keyword evidence="7" id="KW-1015">Disulfide bond</keyword>
<evidence type="ECO:0000256" key="3">
    <source>
        <dbReference type="ARBA" id="ARBA00022692"/>
    </source>
</evidence>
<evidence type="ECO:0000256" key="6">
    <source>
        <dbReference type="ARBA" id="ARBA00023136"/>
    </source>
</evidence>
<keyword evidence="5 11" id="KW-1133">Transmembrane helix</keyword>
<reference evidence="13 14" key="1">
    <citation type="submission" date="2019-08" db="EMBL/GenBank/DDBJ databases">
        <title>A chromosome-level genome assembly, high-density linkage maps, and genome scans reveal the genomic architecture of hybrid incompatibilities underlying speciation via character displacement in darters (Percidae: Etheostominae).</title>
        <authorList>
            <person name="Moran R.L."/>
            <person name="Catchen J.M."/>
            <person name="Fuller R.C."/>
        </authorList>
    </citation>
    <scope>NUCLEOTIDE SEQUENCE [LARGE SCALE GENOMIC DNA]</scope>
    <source>
        <strain evidence="13">EspeVRDwgs_2016</strain>
        <tissue evidence="13">Muscle</tissue>
    </source>
</reference>
<evidence type="ECO:0000256" key="1">
    <source>
        <dbReference type="ARBA" id="ARBA00004251"/>
    </source>
</evidence>
<evidence type="ECO:0000256" key="4">
    <source>
        <dbReference type="ARBA" id="ARBA00022729"/>
    </source>
</evidence>
<evidence type="ECO:0000256" key="11">
    <source>
        <dbReference type="SAM" id="Phobius"/>
    </source>
</evidence>
<evidence type="ECO:0000313" key="13">
    <source>
        <dbReference type="EMBL" id="KAA8582416.1"/>
    </source>
</evidence>
<evidence type="ECO:0000256" key="9">
    <source>
        <dbReference type="ARBA" id="ARBA00023180"/>
    </source>
</evidence>
<dbReference type="Gene3D" id="2.60.40.10">
    <property type="entry name" value="Immunoglobulins"/>
    <property type="match status" value="3"/>
</dbReference>
<dbReference type="InterPro" id="IPR007110">
    <property type="entry name" value="Ig-like_dom"/>
</dbReference>
<dbReference type="EMBL" id="VOFY01000020">
    <property type="protein sequence ID" value="KAA8582416.1"/>
    <property type="molecule type" value="Genomic_DNA"/>
</dbReference>
<name>A0A5J5CP58_9PERO</name>
<evidence type="ECO:0000256" key="5">
    <source>
        <dbReference type="ARBA" id="ARBA00022989"/>
    </source>
</evidence>
<gene>
    <name evidence="13" type="ORF">FQN60_009156</name>
</gene>
<dbReference type="GO" id="GO:0006955">
    <property type="term" value="P:immune response"/>
    <property type="evidence" value="ECO:0007669"/>
    <property type="project" value="TreeGrafter"/>
</dbReference>
<feature type="domain" description="Ig-like" evidence="12">
    <location>
        <begin position="184"/>
        <end position="287"/>
    </location>
</feature>
<keyword evidence="2" id="KW-1003">Cell membrane</keyword>
<dbReference type="InterPro" id="IPR003599">
    <property type="entry name" value="Ig_sub"/>
</dbReference>
<dbReference type="PANTHER" id="PTHR25466">
    <property type="entry name" value="T-LYMPHOCYTE ACTIVATION ANTIGEN"/>
    <property type="match status" value="1"/>
</dbReference>
<feature type="transmembrane region" description="Helical" evidence="11">
    <location>
        <begin position="49"/>
        <end position="74"/>
    </location>
</feature>
<keyword evidence="4" id="KW-0732">Signal</keyword>
<dbReference type="GO" id="GO:0042102">
    <property type="term" value="P:positive regulation of T cell proliferation"/>
    <property type="evidence" value="ECO:0007669"/>
    <property type="project" value="TreeGrafter"/>
</dbReference>
<feature type="non-terminal residue" evidence="13">
    <location>
        <position position="304"/>
    </location>
</feature>
<dbReference type="InterPro" id="IPR013783">
    <property type="entry name" value="Ig-like_fold"/>
</dbReference>
<dbReference type="GO" id="GO:0042130">
    <property type="term" value="P:negative regulation of T cell proliferation"/>
    <property type="evidence" value="ECO:0007669"/>
    <property type="project" value="TreeGrafter"/>
</dbReference>
<comment type="caution">
    <text evidence="13">The sequence shown here is derived from an EMBL/GenBank/DDBJ whole genome shotgun (WGS) entry which is preliminary data.</text>
</comment>
<feature type="domain" description="Ig-like" evidence="12">
    <location>
        <begin position="95"/>
        <end position="175"/>
    </location>
</feature>
<evidence type="ECO:0000259" key="12">
    <source>
        <dbReference type="PROSITE" id="PS50835"/>
    </source>
</evidence>
<accession>A0A5J5CP58</accession>
<keyword evidence="6 11" id="KW-0472">Membrane</keyword>
<sequence>MSADALVSGDLSLTLRAPHLSDSGVYTCTYSYQNIRRQIVVQLFPFRPLFLLVVVLVLVLVVALAVAVASGLAVSFWQRILTVSWVEVKEEEFFVKLPCVFRAPLPVDVTVEWSRCAPEPMKVHEYRNHSHYAATQDTFYFNRTKMEKDPLRTGDFSLTLRDPCYRDSGTYICTVHKNRDILMQKVVRLQVKVADEVVDVGETAKCFTLPFKTRGNLPADATVEWTRTKPQPMVVHVHENGQDQPDRQDECYHGQTEMIRDPLQSKDLSVTIKNSGYRDRGTYVCTVLKDGDILAQKVVEHRLA</sequence>
<dbReference type="GO" id="GO:0007166">
    <property type="term" value="P:cell surface receptor signaling pathway"/>
    <property type="evidence" value="ECO:0007669"/>
    <property type="project" value="TreeGrafter"/>
</dbReference>
<keyword evidence="3 11" id="KW-0812">Transmembrane</keyword>